<dbReference type="Pfam" id="PF08212">
    <property type="entry name" value="Lipocalin_2"/>
    <property type="match status" value="1"/>
</dbReference>
<dbReference type="PRINTS" id="PR01171">
    <property type="entry name" value="BCTLIPOCALIN"/>
</dbReference>
<comment type="caution">
    <text evidence="4">The sequence shown here is derived from an EMBL/GenBank/DDBJ whole genome shotgun (WGS) entry which is preliminary data.</text>
</comment>
<feature type="domain" description="Lipocalin/cytosolic fatty-acid binding" evidence="3">
    <location>
        <begin position="37"/>
        <end position="177"/>
    </location>
</feature>
<name>A0A1Q5PFS6_9BACT</name>
<dbReference type="InterPro" id="IPR012674">
    <property type="entry name" value="Calycin"/>
</dbReference>
<dbReference type="SUPFAM" id="SSF50814">
    <property type="entry name" value="Lipocalins"/>
    <property type="match status" value="1"/>
</dbReference>
<dbReference type="PROSITE" id="PS00213">
    <property type="entry name" value="LIPOCALIN"/>
    <property type="match status" value="1"/>
</dbReference>
<organism evidence="4 5">
    <name type="scientific">Pontibacter flavimaris</name>
    <dbReference type="NCBI Taxonomy" id="1797110"/>
    <lineage>
        <taxon>Bacteria</taxon>
        <taxon>Pseudomonadati</taxon>
        <taxon>Bacteroidota</taxon>
        <taxon>Cytophagia</taxon>
        <taxon>Cytophagales</taxon>
        <taxon>Hymenobacteraceae</taxon>
        <taxon>Pontibacter</taxon>
    </lineage>
</organism>
<evidence type="ECO:0000313" key="5">
    <source>
        <dbReference type="Proteomes" id="UP000186551"/>
    </source>
</evidence>
<dbReference type="InterPro" id="IPR022271">
    <property type="entry name" value="Lipocalin_ApoD"/>
</dbReference>
<comment type="similarity">
    <text evidence="1 2">Belongs to the calycin superfamily. Lipocalin family.</text>
</comment>
<dbReference type="InterPro" id="IPR022272">
    <property type="entry name" value="Lipocalin_CS"/>
</dbReference>
<protein>
    <recommendedName>
        <fullName evidence="3">Lipocalin/cytosolic fatty-acid binding domain-containing protein</fullName>
    </recommendedName>
</protein>
<dbReference type="RefSeq" id="WP_073851714.1">
    <property type="nucleotide sequence ID" value="NZ_LVWA01000004.1"/>
</dbReference>
<gene>
    <name evidence="4" type="ORF">A3841_14835</name>
</gene>
<dbReference type="PIRSF" id="PIRSF036893">
    <property type="entry name" value="Lipocalin_ApoD"/>
    <property type="match status" value="1"/>
</dbReference>
<evidence type="ECO:0000256" key="2">
    <source>
        <dbReference type="PIRNR" id="PIRNR036893"/>
    </source>
</evidence>
<dbReference type="GO" id="GO:0006950">
    <property type="term" value="P:response to stress"/>
    <property type="evidence" value="ECO:0007669"/>
    <property type="project" value="UniProtKB-ARBA"/>
</dbReference>
<evidence type="ECO:0000313" key="4">
    <source>
        <dbReference type="EMBL" id="OKL41098.1"/>
    </source>
</evidence>
<evidence type="ECO:0000259" key="3">
    <source>
        <dbReference type="Pfam" id="PF08212"/>
    </source>
</evidence>
<dbReference type="STRING" id="1797110.A3841_14835"/>
<dbReference type="InterPro" id="IPR002446">
    <property type="entry name" value="Lipocalin_bac"/>
</dbReference>
<dbReference type="EMBL" id="LVWA01000004">
    <property type="protein sequence ID" value="OKL41098.1"/>
    <property type="molecule type" value="Genomic_DNA"/>
</dbReference>
<dbReference type="CDD" id="cd19438">
    <property type="entry name" value="lipocalin_Blc-like"/>
    <property type="match status" value="1"/>
</dbReference>
<dbReference type="OrthoDB" id="594739at2"/>
<reference evidence="4 5" key="1">
    <citation type="submission" date="2016-03" db="EMBL/GenBank/DDBJ databases">
        <title>Genome sequence of Pontibacter sp. nov., of the family cytophagaceae, isolated from marine sediment of the Yellow Sea, China.</title>
        <authorList>
            <person name="Zhang G."/>
            <person name="Zhang R."/>
        </authorList>
    </citation>
    <scope>NUCLEOTIDE SEQUENCE [LARGE SCALE GENOMIC DNA]</scope>
    <source>
        <strain evidence="4 5">S10-8</strain>
    </source>
</reference>
<dbReference type="InterPro" id="IPR000566">
    <property type="entry name" value="Lipocln_cytosolic_FA-bd_dom"/>
</dbReference>
<dbReference type="Gene3D" id="2.40.128.20">
    <property type="match status" value="1"/>
</dbReference>
<evidence type="ECO:0000256" key="1">
    <source>
        <dbReference type="ARBA" id="ARBA00006889"/>
    </source>
</evidence>
<proteinExistence type="inferred from homology"/>
<keyword evidence="5" id="KW-1185">Reference proteome</keyword>
<dbReference type="PANTHER" id="PTHR10612">
    <property type="entry name" value="APOLIPOPROTEIN D"/>
    <property type="match status" value="1"/>
</dbReference>
<sequence>MKKETKLLLTAGAVLAGAAILSTRSRNHAPLKTVPRVDLNRYMGRWYEIARLPQRYEKACHCVYAEYSLHPGGGYVEVQNACRKGGPNGRLKMAEGKGFPVEGSNNSKLRVEFFWPFRGDYWVLELDPDYAYALVGAPDRESLWILSRTPTLDQDVLERLVQLAELKGFPVEHLLLTDQSCFTQG</sequence>
<accession>A0A1Q5PFS6</accession>
<dbReference type="InterPro" id="IPR047202">
    <property type="entry name" value="Lipocalin_Blc-like_dom"/>
</dbReference>
<dbReference type="Proteomes" id="UP000186551">
    <property type="component" value="Unassembled WGS sequence"/>
</dbReference>
<dbReference type="AlphaFoldDB" id="A0A1Q5PFS6"/>
<dbReference type="PANTHER" id="PTHR10612:SF34">
    <property type="entry name" value="APOLIPOPROTEIN D"/>
    <property type="match status" value="1"/>
</dbReference>